<dbReference type="Pfam" id="PF04749">
    <property type="entry name" value="PLAC8"/>
    <property type="match status" value="1"/>
</dbReference>
<sequence>MSTGIGNLNARNMPVRIDGSRDWSNSIADCFADCNTCLTACCCPCIVYAQNKSRFESLDRNAYPHPYAGDSLGLDCVLYCLLSPLLCSGTGLQSCVRGDIRRRYGITGDGCSDCTTSLCCMACALTQESMELELEERSFSAPQSSLL</sequence>
<name>A0A067MEZ2_BOTB1</name>
<keyword evidence="2" id="KW-1185">Reference proteome</keyword>
<evidence type="ECO:0008006" key="3">
    <source>
        <dbReference type="Google" id="ProtNLM"/>
    </source>
</evidence>
<dbReference type="InterPro" id="IPR006461">
    <property type="entry name" value="PLAC_motif_containing"/>
</dbReference>
<dbReference type="AlphaFoldDB" id="A0A067MEZ2"/>
<dbReference type="InParanoid" id="A0A067MEZ2"/>
<proteinExistence type="predicted"/>
<protein>
    <recommendedName>
        <fullName evidence="3">PLAC8-domain-containing protein</fullName>
    </recommendedName>
</protein>
<dbReference type="Proteomes" id="UP000027195">
    <property type="component" value="Unassembled WGS sequence"/>
</dbReference>
<reference evidence="2" key="1">
    <citation type="journal article" date="2014" name="Proc. Natl. Acad. Sci. U.S.A.">
        <title>Extensive sampling of basidiomycete genomes demonstrates inadequacy of the white-rot/brown-rot paradigm for wood decay fungi.</title>
        <authorList>
            <person name="Riley R."/>
            <person name="Salamov A.A."/>
            <person name="Brown D.W."/>
            <person name="Nagy L.G."/>
            <person name="Floudas D."/>
            <person name="Held B.W."/>
            <person name="Levasseur A."/>
            <person name="Lombard V."/>
            <person name="Morin E."/>
            <person name="Otillar R."/>
            <person name="Lindquist E.A."/>
            <person name="Sun H."/>
            <person name="LaButti K.M."/>
            <person name="Schmutz J."/>
            <person name="Jabbour D."/>
            <person name="Luo H."/>
            <person name="Baker S.E."/>
            <person name="Pisabarro A.G."/>
            <person name="Walton J.D."/>
            <person name="Blanchette R.A."/>
            <person name="Henrissat B."/>
            <person name="Martin F."/>
            <person name="Cullen D."/>
            <person name="Hibbett D.S."/>
            <person name="Grigoriev I.V."/>
        </authorList>
    </citation>
    <scope>NUCLEOTIDE SEQUENCE [LARGE SCALE GENOMIC DNA]</scope>
    <source>
        <strain evidence="2">FD-172 SS1</strain>
    </source>
</reference>
<dbReference type="PANTHER" id="PTHR15907">
    <property type="entry name" value="DUF614 FAMILY PROTEIN-RELATED"/>
    <property type="match status" value="1"/>
</dbReference>
<dbReference type="HOGENOM" id="CLU_083147_6_0_1"/>
<dbReference type="EMBL" id="KL198068">
    <property type="protein sequence ID" value="KDQ10422.1"/>
    <property type="molecule type" value="Genomic_DNA"/>
</dbReference>
<evidence type="ECO:0000313" key="1">
    <source>
        <dbReference type="EMBL" id="KDQ10422.1"/>
    </source>
</evidence>
<organism evidence="1 2">
    <name type="scientific">Botryobasidium botryosum (strain FD-172 SS1)</name>
    <dbReference type="NCBI Taxonomy" id="930990"/>
    <lineage>
        <taxon>Eukaryota</taxon>
        <taxon>Fungi</taxon>
        <taxon>Dikarya</taxon>
        <taxon>Basidiomycota</taxon>
        <taxon>Agaricomycotina</taxon>
        <taxon>Agaricomycetes</taxon>
        <taxon>Cantharellales</taxon>
        <taxon>Botryobasidiaceae</taxon>
        <taxon>Botryobasidium</taxon>
    </lineage>
</organism>
<dbReference type="NCBIfam" id="TIGR01571">
    <property type="entry name" value="A_thal_Cys_rich"/>
    <property type="match status" value="1"/>
</dbReference>
<dbReference type="STRING" id="930990.A0A067MEZ2"/>
<dbReference type="OrthoDB" id="1045822at2759"/>
<gene>
    <name evidence="1" type="ORF">BOTBODRAFT_115942</name>
</gene>
<accession>A0A067MEZ2</accession>
<evidence type="ECO:0000313" key="2">
    <source>
        <dbReference type="Proteomes" id="UP000027195"/>
    </source>
</evidence>